<dbReference type="Pfam" id="PF08282">
    <property type="entry name" value="Hydrolase_3"/>
    <property type="match status" value="1"/>
</dbReference>
<organism evidence="1 2">
    <name type="scientific">Candidatus Gallimonas intestinigallinarum</name>
    <dbReference type="NCBI Taxonomy" id="2838604"/>
    <lineage>
        <taxon>Bacteria</taxon>
        <taxon>Bacillati</taxon>
        <taxon>Bacillota</taxon>
        <taxon>Clostridia</taxon>
        <taxon>Candidatus Gallimonas</taxon>
    </lineage>
</organism>
<protein>
    <submittedName>
        <fullName evidence="1">HAD family hydrolase</fullName>
    </submittedName>
</protein>
<reference evidence="1" key="1">
    <citation type="journal article" date="2021" name="PeerJ">
        <title>Extensive microbial diversity within the chicken gut microbiome revealed by metagenomics and culture.</title>
        <authorList>
            <person name="Gilroy R."/>
            <person name="Ravi A."/>
            <person name="Getino M."/>
            <person name="Pursley I."/>
            <person name="Horton D.L."/>
            <person name="Alikhan N.F."/>
            <person name="Baker D."/>
            <person name="Gharbi K."/>
            <person name="Hall N."/>
            <person name="Watson M."/>
            <person name="Adriaenssens E.M."/>
            <person name="Foster-Nyarko E."/>
            <person name="Jarju S."/>
            <person name="Secka A."/>
            <person name="Antonio M."/>
            <person name="Oren A."/>
            <person name="Chaudhuri R.R."/>
            <person name="La Ragione R."/>
            <person name="Hildebrand F."/>
            <person name="Pallen M.J."/>
        </authorList>
    </citation>
    <scope>NUCLEOTIDE SEQUENCE</scope>
    <source>
        <strain evidence="1">CHK33-5263</strain>
    </source>
</reference>
<evidence type="ECO:0000313" key="1">
    <source>
        <dbReference type="EMBL" id="HIZ25263.1"/>
    </source>
</evidence>
<dbReference type="GO" id="GO:0000287">
    <property type="term" value="F:magnesium ion binding"/>
    <property type="evidence" value="ECO:0007669"/>
    <property type="project" value="TreeGrafter"/>
</dbReference>
<dbReference type="EMBL" id="DXBS01000134">
    <property type="protein sequence ID" value="HIZ25263.1"/>
    <property type="molecule type" value="Genomic_DNA"/>
</dbReference>
<dbReference type="InterPro" id="IPR036412">
    <property type="entry name" value="HAD-like_sf"/>
</dbReference>
<dbReference type="Gene3D" id="3.40.50.1000">
    <property type="entry name" value="HAD superfamily/HAD-like"/>
    <property type="match status" value="1"/>
</dbReference>
<proteinExistence type="predicted"/>
<dbReference type="Gene3D" id="3.30.1240.10">
    <property type="match status" value="1"/>
</dbReference>
<dbReference type="PANTHER" id="PTHR10000:SF8">
    <property type="entry name" value="HAD SUPERFAMILY HYDROLASE-LIKE, TYPE 3"/>
    <property type="match status" value="1"/>
</dbReference>
<dbReference type="PANTHER" id="PTHR10000">
    <property type="entry name" value="PHOSPHOSERINE PHOSPHATASE"/>
    <property type="match status" value="1"/>
</dbReference>
<dbReference type="Proteomes" id="UP000824044">
    <property type="component" value="Unassembled WGS sequence"/>
</dbReference>
<dbReference type="NCBIfam" id="TIGR01484">
    <property type="entry name" value="HAD-SF-IIB"/>
    <property type="match status" value="1"/>
</dbReference>
<name>A0A9D2DYB8_9FIRM</name>
<dbReference type="SUPFAM" id="SSF56784">
    <property type="entry name" value="HAD-like"/>
    <property type="match status" value="1"/>
</dbReference>
<dbReference type="InterPro" id="IPR006379">
    <property type="entry name" value="HAD-SF_hydro_IIB"/>
</dbReference>
<reference evidence="1" key="2">
    <citation type="submission" date="2021-04" db="EMBL/GenBank/DDBJ databases">
        <authorList>
            <person name="Gilroy R."/>
        </authorList>
    </citation>
    <scope>NUCLEOTIDE SEQUENCE</scope>
    <source>
        <strain evidence="1">CHK33-5263</strain>
    </source>
</reference>
<comment type="caution">
    <text evidence="1">The sequence shown here is derived from an EMBL/GenBank/DDBJ whole genome shotgun (WGS) entry which is preliminary data.</text>
</comment>
<evidence type="ECO:0000313" key="2">
    <source>
        <dbReference type="Proteomes" id="UP000824044"/>
    </source>
</evidence>
<gene>
    <name evidence="1" type="ORF">H9812_07360</name>
</gene>
<dbReference type="InterPro" id="IPR023214">
    <property type="entry name" value="HAD_sf"/>
</dbReference>
<dbReference type="GO" id="GO:0005829">
    <property type="term" value="C:cytosol"/>
    <property type="evidence" value="ECO:0007669"/>
    <property type="project" value="TreeGrafter"/>
</dbReference>
<dbReference type="GO" id="GO:0016791">
    <property type="term" value="F:phosphatase activity"/>
    <property type="evidence" value="ECO:0007669"/>
    <property type="project" value="TreeGrafter"/>
</dbReference>
<keyword evidence="1" id="KW-0378">Hydrolase</keyword>
<sequence>MNDTLYLSDLDGTLLRSDQTLSAYTCAVIDRLVSAGVHFSYATARSIETASKVTRGIRVALPVIVQNGTFIVDSATKKPLWSAKFTPQEAETIFEAFLRRGLFPIIYAVIDGRNRFSYLRDRCTGSQWEFLLTRIGGSDRRAREIFSEEDALDGDLHYFACISDDEGALLSVKEALEGDFRCIFSRDIYTGAPWLEVMPNSASKAAAARRLREMLGCNKLVCFGDAVNDLPMFELADERYAVANAAPELKVIATDVIDGNDEDAVAGWLEKNNLI</sequence>
<accession>A0A9D2DYB8</accession>
<dbReference type="AlphaFoldDB" id="A0A9D2DYB8"/>